<dbReference type="GO" id="GO:0005829">
    <property type="term" value="C:cytosol"/>
    <property type="evidence" value="ECO:0007669"/>
    <property type="project" value="TreeGrafter"/>
</dbReference>
<reference evidence="11 12" key="1">
    <citation type="submission" date="2018-02" db="EMBL/GenBank/DDBJ databases">
        <title>Novel Leptospira species isolated from soil and water in Japan.</title>
        <authorList>
            <person name="Nakao R."/>
            <person name="Masuzawa T."/>
        </authorList>
    </citation>
    <scope>NUCLEOTIDE SEQUENCE [LARGE SCALE GENOMIC DNA]</scope>
    <source>
        <strain evidence="11 12">YH101</strain>
    </source>
</reference>
<evidence type="ECO:0000256" key="1">
    <source>
        <dbReference type="ARBA" id="ARBA00005006"/>
    </source>
</evidence>
<gene>
    <name evidence="8 11" type="primary">gshA</name>
    <name evidence="11" type="ORF">LPTSP4_04380</name>
</gene>
<accession>A0A2P2DWB8</accession>
<dbReference type="Gene3D" id="3.30.590.20">
    <property type="match status" value="1"/>
</dbReference>
<dbReference type="OrthoDB" id="9803907at2"/>
<sequence>MKKVLSKYYKDTAKELLVPGRVNCLNSAKHGLEREALRIDSKGKLSKLDHPKELGSSLTHPKIKTDFAEPQIEYATGAYQTLEKTLQELEDLHVFTFQNIGDESLWPFSMPSPLPEEKKIPIGKYGKSIEGRKKHIYRKGLGHRYGRKMQTISGVHYNISFDKCLLSTVSEVRYGKPLDPFTQSEIYFDTIRNFYRVSPILFYLFGSSSLIDKSFGAKAKGLRPFTKDTLNAEKATSLRLSSIGYTSKVQSKLNISLNSLKEYVGDMCYAVSKPYAPYKNFSSTSQEQLNDNILQIENELYSLVRPKQIPKGEERVLDALSTRGVEYLEIRLLDVLPFSPIGVDETELRFVHLLLLYCLLSDSPKAKPEEMREWRKNQDKVTWRGRDPELNISFLGKDWNFRDFIFSVLTELQPIADLLDLKESNHGKFNLSWEAQWEKWADPSLLHSTQTEVDLMINQMSYADFGTSLSKSHALYFREKQLSNNLLEEYKKMAEDSIEEQKSIEAREVISKISETRTILVNPLELCSGSIG</sequence>
<evidence type="ECO:0000313" key="12">
    <source>
        <dbReference type="Proteomes" id="UP000245133"/>
    </source>
</evidence>
<protein>
    <recommendedName>
        <fullName evidence="8">Glutamate--cysteine ligase</fullName>
        <ecNumber evidence="8">6.3.2.2</ecNumber>
    </recommendedName>
    <alternativeName>
        <fullName evidence="8">Gamma-ECS</fullName>
        <shortName evidence="8">GCS</shortName>
    </alternativeName>
    <alternativeName>
        <fullName evidence="8">Gamma-glutamylcysteine synthetase</fullName>
    </alternativeName>
</protein>
<keyword evidence="4 8" id="KW-0317">Glutathione biosynthesis</keyword>
<evidence type="ECO:0000256" key="6">
    <source>
        <dbReference type="ARBA" id="ARBA00022840"/>
    </source>
</evidence>
<dbReference type="InterPro" id="IPR007370">
    <property type="entry name" value="Glu_cys_ligase"/>
</dbReference>
<dbReference type="NCBIfam" id="TIGR01434">
    <property type="entry name" value="glu_cys_ligase"/>
    <property type="match status" value="1"/>
</dbReference>
<proteinExistence type="inferred from homology"/>
<dbReference type="EC" id="6.3.2.2" evidence="8"/>
<comment type="caution">
    <text evidence="11">The sequence shown here is derived from an EMBL/GenBank/DDBJ whole genome shotgun (WGS) entry which is preliminary data.</text>
</comment>
<dbReference type="GO" id="GO:0046872">
    <property type="term" value="F:metal ion binding"/>
    <property type="evidence" value="ECO:0007669"/>
    <property type="project" value="TreeGrafter"/>
</dbReference>
<dbReference type="InterPro" id="IPR014746">
    <property type="entry name" value="Gln_synth/guanido_kin_cat_dom"/>
</dbReference>
<dbReference type="PANTHER" id="PTHR38761:SF1">
    <property type="entry name" value="GLUTAMATE--CYSTEINE LIGASE"/>
    <property type="match status" value="1"/>
</dbReference>
<evidence type="ECO:0000256" key="7">
    <source>
        <dbReference type="ARBA" id="ARBA00048819"/>
    </source>
</evidence>
<evidence type="ECO:0000256" key="8">
    <source>
        <dbReference type="HAMAP-Rule" id="MF_00578"/>
    </source>
</evidence>
<dbReference type="Pfam" id="PF04262">
    <property type="entry name" value="Glu_cys_ligase"/>
    <property type="match status" value="1"/>
</dbReference>
<dbReference type="GO" id="GO:0006750">
    <property type="term" value="P:glutathione biosynthetic process"/>
    <property type="evidence" value="ECO:0007669"/>
    <property type="project" value="UniProtKB-UniRule"/>
</dbReference>
<dbReference type="Proteomes" id="UP000245133">
    <property type="component" value="Unassembled WGS sequence"/>
</dbReference>
<dbReference type="AlphaFoldDB" id="A0A2P2DWB8"/>
<name>A0A2P2DWB8_9LEPT</name>
<keyword evidence="5 8" id="KW-0547">Nucleotide-binding</keyword>
<evidence type="ECO:0000313" key="11">
    <source>
        <dbReference type="EMBL" id="GBF48934.1"/>
    </source>
</evidence>
<dbReference type="HAMAP" id="MF_00578">
    <property type="entry name" value="Glu_cys_ligase"/>
    <property type="match status" value="1"/>
</dbReference>
<comment type="similarity">
    <text evidence="2 8">Belongs to the glutamate--cysteine ligase type 1 family. Type 1 subfamily.</text>
</comment>
<comment type="catalytic activity">
    <reaction evidence="7 8 9">
        <text>L-cysteine + L-glutamate + ATP = gamma-L-glutamyl-L-cysteine + ADP + phosphate + H(+)</text>
        <dbReference type="Rhea" id="RHEA:13285"/>
        <dbReference type="ChEBI" id="CHEBI:15378"/>
        <dbReference type="ChEBI" id="CHEBI:29985"/>
        <dbReference type="ChEBI" id="CHEBI:30616"/>
        <dbReference type="ChEBI" id="CHEBI:35235"/>
        <dbReference type="ChEBI" id="CHEBI:43474"/>
        <dbReference type="ChEBI" id="CHEBI:58173"/>
        <dbReference type="ChEBI" id="CHEBI:456216"/>
        <dbReference type="EC" id="6.3.2.2"/>
    </reaction>
</comment>
<keyword evidence="3 8" id="KW-0436">Ligase</keyword>
<dbReference type="GO" id="GO:0004357">
    <property type="term" value="F:glutamate-cysteine ligase activity"/>
    <property type="evidence" value="ECO:0007669"/>
    <property type="project" value="UniProtKB-UniRule"/>
</dbReference>
<evidence type="ECO:0000256" key="9">
    <source>
        <dbReference type="RuleBase" id="RU004391"/>
    </source>
</evidence>
<evidence type="ECO:0000259" key="10">
    <source>
        <dbReference type="Pfam" id="PF04262"/>
    </source>
</evidence>
<keyword evidence="6 8" id="KW-0067">ATP-binding</keyword>
<feature type="domain" description="Glutamate--cysteine ligase" evidence="10">
    <location>
        <begin position="21"/>
        <end position="381"/>
    </location>
</feature>
<dbReference type="UniPathway" id="UPA00142">
    <property type="reaction ID" value="UER00209"/>
</dbReference>
<evidence type="ECO:0000256" key="2">
    <source>
        <dbReference type="ARBA" id="ARBA00008772"/>
    </source>
</evidence>
<dbReference type="InterPro" id="IPR006334">
    <property type="entry name" value="Glut_cys_ligase"/>
</dbReference>
<dbReference type="GO" id="GO:0005524">
    <property type="term" value="F:ATP binding"/>
    <property type="evidence" value="ECO:0007669"/>
    <property type="project" value="UniProtKB-KW"/>
</dbReference>
<evidence type="ECO:0000256" key="3">
    <source>
        <dbReference type="ARBA" id="ARBA00022598"/>
    </source>
</evidence>
<keyword evidence="12" id="KW-1185">Reference proteome</keyword>
<dbReference type="SUPFAM" id="SSF55931">
    <property type="entry name" value="Glutamine synthetase/guanido kinase"/>
    <property type="match status" value="1"/>
</dbReference>
<comment type="pathway">
    <text evidence="1 8 9">Sulfur metabolism; glutathione biosynthesis; glutathione from L-cysteine and L-glutamate: step 1/2.</text>
</comment>
<evidence type="ECO:0000256" key="4">
    <source>
        <dbReference type="ARBA" id="ARBA00022684"/>
    </source>
</evidence>
<dbReference type="EMBL" id="BFBB01000002">
    <property type="protein sequence ID" value="GBF48934.1"/>
    <property type="molecule type" value="Genomic_DNA"/>
</dbReference>
<dbReference type="RefSeq" id="WP_108973267.1">
    <property type="nucleotide sequence ID" value="NZ_BFBB01000002.1"/>
</dbReference>
<organism evidence="11 12">
    <name type="scientific">Leptospira ryugenii</name>
    <dbReference type="NCBI Taxonomy" id="1917863"/>
    <lineage>
        <taxon>Bacteria</taxon>
        <taxon>Pseudomonadati</taxon>
        <taxon>Spirochaetota</taxon>
        <taxon>Spirochaetia</taxon>
        <taxon>Leptospirales</taxon>
        <taxon>Leptospiraceae</taxon>
        <taxon>Leptospira</taxon>
    </lineage>
</organism>
<evidence type="ECO:0000256" key="5">
    <source>
        <dbReference type="ARBA" id="ARBA00022741"/>
    </source>
</evidence>
<dbReference type="PANTHER" id="PTHR38761">
    <property type="entry name" value="GLUTAMATE--CYSTEINE LIGASE"/>
    <property type="match status" value="1"/>
</dbReference>